<gene>
    <name evidence="1" type="ORF">P154DRAFT_579680</name>
</gene>
<organism evidence="1 2">
    <name type="scientific">Amniculicola lignicola CBS 123094</name>
    <dbReference type="NCBI Taxonomy" id="1392246"/>
    <lineage>
        <taxon>Eukaryota</taxon>
        <taxon>Fungi</taxon>
        <taxon>Dikarya</taxon>
        <taxon>Ascomycota</taxon>
        <taxon>Pezizomycotina</taxon>
        <taxon>Dothideomycetes</taxon>
        <taxon>Pleosporomycetidae</taxon>
        <taxon>Pleosporales</taxon>
        <taxon>Amniculicolaceae</taxon>
        <taxon>Amniculicola</taxon>
    </lineage>
</organism>
<sequence>MSVWEAHLTSYLQTLDTKSLGPCLESTEDHPHNVTLTAMLMELERFRFSIDLYLKQLQTAILESPVVKAVALHGVLLGMDNSFGMSFSKLKHLIVDWCQVKYDPSDFGSYSGLRTVMAKYLELKTLILELDTTNDRQNNVMGSMDSWIYHTKYLKPRDPLDLFEG</sequence>
<name>A0A6A5W4G6_9PLEO</name>
<keyword evidence="2" id="KW-1185">Reference proteome</keyword>
<dbReference type="AlphaFoldDB" id="A0A6A5W4G6"/>
<dbReference type="Proteomes" id="UP000799779">
    <property type="component" value="Unassembled WGS sequence"/>
</dbReference>
<proteinExistence type="predicted"/>
<reference evidence="1" key="1">
    <citation type="journal article" date="2020" name="Stud. Mycol.">
        <title>101 Dothideomycetes genomes: a test case for predicting lifestyles and emergence of pathogens.</title>
        <authorList>
            <person name="Haridas S."/>
            <person name="Albert R."/>
            <person name="Binder M."/>
            <person name="Bloem J."/>
            <person name="Labutti K."/>
            <person name="Salamov A."/>
            <person name="Andreopoulos B."/>
            <person name="Baker S."/>
            <person name="Barry K."/>
            <person name="Bills G."/>
            <person name="Bluhm B."/>
            <person name="Cannon C."/>
            <person name="Castanera R."/>
            <person name="Culley D."/>
            <person name="Daum C."/>
            <person name="Ezra D."/>
            <person name="Gonzalez J."/>
            <person name="Henrissat B."/>
            <person name="Kuo A."/>
            <person name="Liang C."/>
            <person name="Lipzen A."/>
            <person name="Lutzoni F."/>
            <person name="Magnuson J."/>
            <person name="Mondo S."/>
            <person name="Nolan M."/>
            <person name="Ohm R."/>
            <person name="Pangilinan J."/>
            <person name="Park H.-J."/>
            <person name="Ramirez L."/>
            <person name="Alfaro M."/>
            <person name="Sun H."/>
            <person name="Tritt A."/>
            <person name="Yoshinaga Y."/>
            <person name="Zwiers L.-H."/>
            <person name="Turgeon B."/>
            <person name="Goodwin S."/>
            <person name="Spatafora J."/>
            <person name="Crous P."/>
            <person name="Grigoriev I."/>
        </authorList>
    </citation>
    <scope>NUCLEOTIDE SEQUENCE</scope>
    <source>
        <strain evidence="1">CBS 123094</strain>
    </source>
</reference>
<evidence type="ECO:0000313" key="2">
    <source>
        <dbReference type="Proteomes" id="UP000799779"/>
    </source>
</evidence>
<evidence type="ECO:0000313" key="1">
    <source>
        <dbReference type="EMBL" id="KAF1996743.1"/>
    </source>
</evidence>
<accession>A0A6A5W4G6</accession>
<dbReference type="EMBL" id="ML977622">
    <property type="protein sequence ID" value="KAF1996743.1"/>
    <property type="molecule type" value="Genomic_DNA"/>
</dbReference>
<protein>
    <submittedName>
        <fullName evidence="1">Uncharacterized protein</fullName>
    </submittedName>
</protein>